<dbReference type="SUPFAM" id="SSF161070">
    <property type="entry name" value="SNF-like"/>
    <property type="match status" value="1"/>
</dbReference>
<evidence type="ECO:0000313" key="12">
    <source>
        <dbReference type="Proteomes" id="UP000801492"/>
    </source>
</evidence>
<dbReference type="GO" id="GO:0005886">
    <property type="term" value="C:plasma membrane"/>
    <property type="evidence" value="ECO:0007669"/>
    <property type="project" value="TreeGrafter"/>
</dbReference>
<dbReference type="OrthoDB" id="6581954at2759"/>
<dbReference type="PRINTS" id="PR00176">
    <property type="entry name" value="NANEUSMPORT"/>
</dbReference>
<keyword evidence="5" id="KW-0769">Symport</keyword>
<comment type="similarity">
    <text evidence="2">Belongs to the sodium:neurotransmitter symporter (SNF) (TC 2.A.22) family.</text>
</comment>
<feature type="disulfide bond" evidence="9">
    <location>
        <begin position="160"/>
        <end position="168"/>
    </location>
</feature>
<dbReference type="GO" id="GO:0043005">
    <property type="term" value="C:neuron projection"/>
    <property type="evidence" value="ECO:0007669"/>
    <property type="project" value="TreeGrafter"/>
</dbReference>
<protein>
    <submittedName>
        <fullName evidence="11">Uncharacterized protein</fullName>
    </submittedName>
</protein>
<sequence length="281" mass="32485">MGTSDNVSYVTILKPREPDYTESSRITTDFLIELESLIDRNKWENRREFFFQTLAFCLSLPNLWRFPREALTQGHAAFVWLYILFMVSIGSSLLFFEVALGQYSSKGFTKVFAMCPLFEGISYAMALYCMMASTYYNVLNAYSFIYLFASFNTTLEYAKCFSFPSEICVEGTTNQTLSPENVYFHHRIVYYTVDNFNKSNFYKPSWRNMGVLFFLWVLVCIVIFRGILRAKWPAMVYCPLPYLVLSITLFIVLSVNGSLTGLKAMFALKFKSLLNTNVSIP</sequence>
<comment type="caution">
    <text evidence="11">The sequence shown here is derived from an EMBL/GenBank/DDBJ whole genome shotgun (WGS) entry which is preliminary data.</text>
</comment>
<evidence type="ECO:0000256" key="6">
    <source>
        <dbReference type="ARBA" id="ARBA00022989"/>
    </source>
</evidence>
<evidence type="ECO:0000256" key="9">
    <source>
        <dbReference type="PIRSR" id="PIRSR600175-2"/>
    </source>
</evidence>
<feature type="binding site" evidence="8">
    <location>
        <position position="62"/>
    </location>
    <ligand>
        <name>Na(+)</name>
        <dbReference type="ChEBI" id="CHEBI:29101"/>
        <label>1</label>
    </ligand>
</feature>
<keyword evidence="8" id="KW-0915">Sodium</keyword>
<keyword evidence="9" id="KW-1015">Disulfide bond</keyword>
<feature type="transmembrane region" description="Helical" evidence="10">
    <location>
        <begin position="209"/>
        <end position="228"/>
    </location>
</feature>
<evidence type="ECO:0000256" key="5">
    <source>
        <dbReference type="ARBA" id="ARBA00022847"/>
    </source>
</evidence>
<keyword evidence="3" id="KW-0813">Transport</keyword>
<dbReference type="EMBL" id="VTPC01000450">
    <property type="protein sequence ID" value="KAF2905723.1"/>
    <property type="molecule type" value="Genomic_DNA"/>
</dbReference>
<keyword evidence="6 10" id="KW-1133">Transmembrane helix</keyword>
<dbReference type="Proteomes" id="UP000801492">
    <property type="component" value="Unassembled WGS sequence"/>
</dbReference>
<feature type="transmembrane region" description="Helical" evidence="10">
    <location>
        <begin position="240"/>
        <end position="262"/>
    </location>
</feature>
<gene>
    <name evidence="11" type="ORF">ILUMI_00436</name>
</gene>
<feature type="transmembrane region" description="Helical" evidence="10">
    <location>
        <begin position="111"/>
        <end position="133"/>
    </location>
</feature>
<dbReference type="InterPro" id="IPR037272">
    <property type="entry name" value="SNS_sf"/>
</dbReference>
<dbReference type="PANTHER" id="PTHR11616">
    <property type="entry name" value="SODIUM/CHLORIDE DEPENDENT TRANSPORTER"/>
    <property type="match status" value="1"/>
</dbReference>
<evidence type="ECO:0000256" key="1">
    <source>
        <dbReference type="ARBA" id="ARBA00004141"/>
    </source>
</evidence>
<proteinExistence type="inferred from homology"/>
<name>A0A8K0DGF1_IGNLU</name>
<evidence type="ECO:0000256" key="4">
    <source>
        <dbReference type="ARBA" id="ARBA00022692"/>
    </source>
</evidence>
<dbReference type="PROSITE" id="PS50267">
    <property type="entry name" value="NA_NEUROTRAN_SYMP_3"/>
    <property type="match status" value="1"/>
</dbReference>
<keyword evidence="8" id="KW-0479">Metal-binding</keyword>
<accession>A0A8K0DGF1</accession>
<organism evidence="11 12">
    <name type="scientific">Ignelater luminosus</name>
    <name type="common">Cucubano</name>
    <name type="synonym">Pyrophorus luminosus</name>
    <dbReference type="NCBI Taxonomy" id="2038154"/>
    <lineage>
        <taxon>Eukaryota</taxon>
        <taxon>Metazoa</taxon>
        <taxon>Ecdysozoa</taxon>
        <taxon>Arthropoda</taxon>
        <taxon>Hexapoda</taxon>
        <taxon>Insecta</taxon>
        <taxon>Pterygota</taxon>
        <taxon>Neoptera</taxon>
        <taxon>Endopterygota</taxon>
        <taxon>Coleoptera</taxon>
        <taxon>Polyphaga</taxon>
        <taxon>Elateriformia</taxon>
        <taxon>Elateroidea</taxon>
        <taxon>Elateridae</taxon>
        <taxon>Agrypninae</taxon>
        <taxon>Pyrophorini</taxon>
        <taxon>Ignelater</taxon>
    </lineage>
</organism>
<feature type="transmembrane region" description="Helical" evidence="10">
    <location>
        <begin position="79"/>
        <end position="99"/>
    </location>
</feature>
<dbReference type="AlphaFoldDB" id="A0A8K0DGF1"/>
<dbReference type="Pfam" id="PF00209">
    <property type="entry name" value="SNF"/>
    <property type="match status" value="1"/>
</dbReference>
<reference evidence="11" key="1">
    <citation type="submission" date="2019-08" db="EMBL/GenBank/DDBJ databases">
        <title>The genome of the North American firefly Photinus pyralis.</title>
        <authorList>
            <consortium name="Photinus pyralis genome working group"/>
            <person name="Fallon T.R."/>
            <person name="Sander Lower S.E."/>
            <person name="Weng J.-K."/>
        </authorList>
    </citation>
    <scope>NUCLEOTIDE SEQUENCE</scope>
    <source>
        <strain evidence="11">TRF0915ILg1</strain>
        <tissue evidence="11">Whole body</tissue>
    </source>
</reference>
<keyword evidence="7 10" id="KW-0472">Membrane</keyword>
<dbReference type="GO" id="GO:0046872">
    <property type="term" value="F:metal ion binding"/>
    <property type="evidence" value="ECO:0007669"/>
    <property type="project" value="UniProtKB-KW"/>
</dbReference>
<evidence type="ECO:0000256" key="10">
    <source>
        <dbReference type="SAM" id="Phobius"/>
    </source>
</evidence>
<dbReference type="PANTHER" id="PTHR11616:SF265">
    <property type="entry name" value="TRANSPORTER"/>
    <property type="match status" value="1"/>
</dbReference>
<evidence type="ECO:0000256" key="3">
    <source>
        <dbReference type="ARBA" id="ARBA00022448"/>
    </source>
</evidence>
<comment type="subcellular location">
    <subcellularLocation>
        <location evidence="1">Membrane</location>
        <topology evidence="1">Multi-pass membrane protein</topology>
    </subcellularLocation>
</comment>
<evidence type="ECO:0000256" key="7">
    <source>
        <dbReference type="ARBA" id="ARBA00023136"/>
    </source>
</evidence>
<dbReference type="InterPro" id="IPR000175">
    <property type="entry name" value="Na/ntran_symport"/>
</dbReference>
<evidence type="ECO:0000313" key="11">
    <source>
        <dbReference type="EMBL" id="KAF2905723.1"/>
    </source>
</evidence>
<evidence type="ECO:0000256" key="8">
    <source>
        <dbReference type="PIRSR" id="PIRSR600175-1"/>
    </source>
</evidence>
<evidence type="ECO:0000256" key="2">
    <source>
        <dbReference type="ARBA" id="ARBA00006459"/>
    </source>
</evidence>
<keyword evidence="4 10" id="KW-0812">Transmembrane</keyword>
<keyword evidence="12" id="KW-1185">Reference proteome</keyword>
<dbReference type="GO" id="GO:0005332">
    <property type="term" value="F:gamma-aminobutyric acid:sodium:chloride symporter activity"/>
    <property type="evidence" value="ECO:0007669"/>
    <property type="project" value="TreeGrafter"/>
</dbReference>